<dbReference type="EMBL" id="JAFCMP010000401">
    <property type="protein sequence ID" value="KAG5180273.1"/>
    <property type="molecule type" value="Genomic_DNA"/>
</dbReference>
<proteinExistence type="predicted"/>
<dbReference type="AlphaFoldDB" id="A0A835Z128"/>
<evidence type="ECO:0000313" key="4">
    <source>
        <dbReference type="Proteomes" id="UP000664859"/>
    </source>
</evidence>
<dbReference type="Pfam" id="PF00008">
    <property type="entry name" value="EGF"/>
    <property type="match status" value="2"/>
</dbReference>
<gene>
    <name evidence="3" type="ORF">JKP88DRAFT_349615</name>
</gene>
<dbReference type="InterPro" id="IPR051830">
    <property type="entry name" value="NOTCH_homolog"/>
</dbReference>
<comment type="caution">
    <text evidence="1">Lacks conserved residue(s) required for the propagation of feature annotation.</text>
</comment>
<feature type="domain" description="EGF-like" evidence="2">
    <location>
        <begin position="157"/>
        <end position="198"/>
    </location>
</feature>
<keyword evidence="4" id="KW-1185">Reference proteome</keyword>
<dbReference type="PROSITE" id="PS01186">
    <property type="entry name" value="EGF_2"/>
    <property type="match status" value="1"/>
</dbReference>
<evidence type="ECO:0000259" key="2">
    <source>
        <dbReference type="PROSITE" id="PS50026"/>
    </source>
</evidence>
<dbReference type="PROSITE" id="PS00022">
    <property type="entry name" value="EGF_1"/>
    <property type="match status" value="1"/>
</dbReference>
<comment type="caution">
    <text evidence="3">The sequence shown here is derived from an EMBL/GenBank/DDBJ whole genome shotgun (WGS) entry which is preliminary data.</text>
</comment>
<dbReference type="PROSITE" id="PS50026">
    <property type="entry name" value="EGF_3"/>
    <property type="match status" value="3"/>
</dbReference>
<feature type="domain" description="EGF-like" evidence="2">
    <location>
        <begin position="277"/>
        <end position="324"/>
    </location>
</feature>
<feature type="domain" description="EGF-like" evidence="2">
    <location>
        <begin position="377"/>
        <end position="418"/>
    </location>
</feature>
<dbReference type="SMART" id="SM00181">
    <property type="entry name" value="EGF"/>
    <property type="match status" value="4"/>
</dbReference>
<dbReference type="PANTHER" id="PTHR24033:SF151">
    <property type="entry name" value="NOTCH 2"/>
    <property type="match status" value="1"/>
</dbReference>
<evidence type="ECO:0000256" key="1">
    <source>
        <dbReference type="PROSITE-ProRule" id="PRU00076"/>
    </source>
</evidence>
<protein>
    <recommendedName>
        <fullName evidence="2">EGF-like domain-containing protein</fullName>
    </recommendedName>
</protein>
<keyword evidence="1" id="KW-1015">Disulfide bond</keyword>
<keyword evidence="1" id="KW-0245">EGF-like domain</keyword>
<feature type="disulfide bond" evidence="1">
    <location>
        <begin position="408"/>
        <end position="417"/>
    </location>
</feature>
<dbReference type="Proteomes" id="UP000664859">
    <property type="component" value="Unassembled WGS sequence"/>
</dbReference>
<dbReference type="InterPro" id="IPR000742">
    <property type="entry name" value="EGF"/>
</dbReference>
<dbReference type="Gene3D" id="2.10.25.10">
    <property type="entry name" value="Laminin"/>
    <property type="match status" value="2"/>
</dbReference>
<name>A0A835Z128_9STRA</name>
<dbReference type="OrthoDB" id="283575at2759"/>
<evidence type="ECO:0000313" key="3">
    <source>
        <dbReference type="EMBL" id="KAG5180273.1"/>
    </source>
</evidence>
<sequence>MSFVHRYTEAECRVEARTLTARLNDESQNYFEFPSDAYLSCAIKNPKTDLCILRPAQDPCSPNPCKNGATCGVSYIADSTRCKRPVAQCRCAEVGSYVGATCARGCAANRAACGRSFSGYNGNSFTVNDKCCRPSEACLVVPGKYDDWRTECIPKVRPASCAPNPCKNGGTCDVVDYYGDRSIYTCDCAAGWTGSFSAATCGTGTKVTVQQKFGAGTCSLNVCCPRGLTAQQCKDGAKQFALDLTTNDENCYQFPSDVDVSCNVKDPSKSFCLLHPSPDPCSPNPCKHGARCTLSYTADSQGCHGAQVQCHCAEIGNYAGKLCGVTCAPDTAPCGRAYYDYDSNGFKTNDRCCKPSEACVRAPGKYGWFTVCVPKARPLSCDPNPCKNGGSCDTIDYYGDSNVHVCSCTSGWTGALCSTPNRPRV</sequence>
<accession>A0A835Z128</accession>
<organism evidence="3 4">
    <name type="scientific">Tribonema minus</name>
    <dbReference type="NCBI Taxonomy" id="303371"/>
    <lineage>
        <taxon>Eukaryota</taxon>
        <taxon>Sar</taxon>
        <taxon>Stramenopiles</taxon>
        <taxon>Ochrophyta</taxon>
        <taxon>PX clade</taxon>
        <taxon>Xanthophyceae</taxon>
        <taxon>Tribonematales</taxon>
        <taxon>Tribonemataceae</taxon>
        <taxon>Tribonema</taxon>
    </lineage>
</organism>
<dbReference type="SUPFAM" id="SSF57196">
    <property type="entry name" value="EGF/Laminin"/>
    <property type="match status" value="2"/>
</dbReference>
<reference evidence="3" key="1">
    <citation type="submission" date="2021-02" db="EMBL/GenBank/DDBJ databases">
        <title>First Annotated Genome of the Yellow-green Alga Tribonema minus.</title>
        <authorList>
            <person name="Mahan K.M."/>
        </authorList>
    </citation>
    <scope>NUCLEOTIDE SEQUENCE</scope>
    <source>
        <strain evidence="3">UTEX B ZZ1240</strain>
    </source>
</reference>
<dbReference type="PANTHER" id="PTHR24033">
    <property type="entry name" value="EGF-LIKE DOMAIN-CONTAINING PROTEIN"/>
    <property type="match status" value="1"/>
</dbReference>